<proteinExistence type="predicted"/>
<organism evidence="2 3">
    <name type="scientific">Segniliparus rugosus (strain ATCC BAA-974 / DSM 45345 / CCUG 50838 / CIP 108380 / JCM 13579 / CDC 945)</name>
    <dbReference type="NCBI Taxonomy" id="679197"/>
    <lineage>
        <taxon>Bacteria</taxon>
        <taxon>Bacillati</taxon>
        <taxon>Actinomycetota</taxon>
        <taxon>Actinomycetes</taxon>
        <taxon>Mycobacteriales</taxon>
        <taxon>Segniliparaceae</taxon>
        <taxon>Segniliparus</taxon>
    </lineage>
</organism>
<dbReference type="RefSeq" id="WP_007469923.1">
    <property type="nucleotide sequence ID" value="NZ_KI391953.1"/>
</dbReference>
<sequence length="182" mass="19199">MGIRVRAVSAVLVAATSSGLLAPTALAEPTPPPSAPQPAKVSCSTLDQVQESLDDDIDAGVGGLRIVISSPYASGSSQKNNADDKINMVAHGVTYLKGVDDDSPVPGLARILDKMDRGVDDMRNAVDSLFHWSPGTWNGLEYLQPSMGLAFPQQGTWDTLDYVDEQQEAASDLVAQLRGSCS</sequence>
<gene>
    <name evidence="2" type="ORF">HMPREF9336_01983</name>
</gene>
<dbReference type="AlphaFoldDB" id="E5XR61"/>
<accession>E5XR61</accession>
<protein>
    <submittedName>
        <fullName evidence="2">Uncharacterized protein</fullName>
    </submittedName>
</protein>
<evidence type="ECO:0000313" key="3">
    <source>
        <dbReference type="Proteomes" id="UP000004816"/>
    </source>
</evidence>
<dbReference type="HOGENOM" id="CLU_1481029_0_0_11"/>
<dbReference type="eggNOG" id="ENOG503225F">
    <property type="taxonomic scope" value="Bacteria"/>
</dbReference>
<evidence type="ECO:0000313" key="2">
    <source>
        <dbReference type="EMBL" id="EFV13154.1"/>
    </source>
</evidence>
<comment type="caution">
    <text evidence="2">The sequence shown here is derived from an EMBL/GenBank/DDBJ whole genome shotgun (WGS) entry which is preliminary data.</text>
</comment>
<dbReference type="STRING" id="679197.HMPREF9336_01983"/>
<feature type="chain" id="PRO_5003203003" evidence="1">
    <location>
        <begin position="28"/>
        <end position="182"/>
    </location>
</feature>
<keyword evidence="3" id="KW-1185">Reference proteome</keyword>
<keyword evidence="1" id="KW-0732">Signal</keyword>
<dbReference type="EMBL" id="ACZI02000002">
    <property type="protein sequence ID" value="EFV13154.1"/>
    <property type="molecule type" value="Genomic_DNA"/>
</dbReference>
<name>E5XR61_SEGRC</name>
<dbReference type="Proteomes" id="UP000004816">
    <property type="component" value="Unassembled WGS sequence"/>
</dbReference>
<dbReference type="OrthoDB" id="4715081at2"/>
<feature type="signal peptide" evidence="1">
    <location>
        <begin position="1"/>
        <end position="27"/>
    </location>
</feature>
<evidence type="ECO:0000256" key="1">
    <source>
        <dbReference type="SAM" id="SignalP"/>
    </source>
</evidence>
<reference evidence="2 3" key="1">
    <citation type="journal article" date="2011" name="Stand. Genomic Sci.">
        <title>High quality draft genome sequence of Segniliparus rugosus CDC 945(T)= (ATCC BAA-974(T)).</title>
        <authorList>
            <person name="Earl A.M."/>
            <person name="Desjardins C.A."/>
            <person name="Fitzgerald M.G."/>
            <person name="Arachchi H.M."/>
            <person name="Zeng Q."/>
            <person name="Mehta T."/>
            <person name="Griggs A."/>
            <person name="Birren B.W."/>
            <person name="Toney N.C."/>
            <person name="Carr J."/>
            <person name="Posey J."/>
            <person name="Butler W.R."/>
        </authorList>
    </citation>
    <scope>NUCLEOTIDE SEQUENCE [LARGE SCALE GENOMIC DNA]</scope>
    <source>
        <strain evidence="3">ATCC BAA-974 / DSM 45345 / CCUG 50838 / CIP 108380 / JCM 13579 / CDC 945</strain>
    </source>
</reference>